<name>A0A942ZXD8_9FIRM</name>
<comment type="caution">
    <text evidence="1">The sequence shown here is derived from an EMBL/GenBank/DDBJ whole genome shotgun (WGS) entry which is preliminary data.</text>
</comment>
<protein>
    <submittedName>
        <fullName evidence="1">Rrf2 family transcriptional regulator</fullName>
    </submittedName>
</protein>
<dbReference type="AlphaFoldDB" id="A0A942ZXD8"/>
<sequence length="36" mass="4026">MQLNITTDYAIRIVLYLATSQGKSTSKELPENLCIP</sequence>
<evidence type="ECO:0000313" key="2">
    <source>
        <dbReference type="Proteomes" id="UP000753219"/>
    </source>
</evidence>
<organism evidence="1 2">
    <name type="scientific">Amedibacillus dolichus</name>
    <dbReference type="NCBI Taxonomy" id="31971"/>
    <lineage>
        <taxon>Bacteria</taxon>
        <taxon>Bacillati</taxon>
        <taxon>Bacillota</taxon>
        <taxon>Erysipelotrichia</taxon>
        <taxon>Erysipelotrichales</taxon>
        <taxon>Erysipelotrichaceae</taxon>
        <taxon>Amedibacillus</taxon>
    </lineage>
</organism>
<proteinExistence type="predicted"/>
<evidence type="ECO:0000313" key="1">
    <source>
        <dbReference type="EMBL" id="MBS4884219.1"/>
    </source>
</evidence>
<dbReference type="Proteomes" id="UP000753219">
    <property type="component" value="Unassembled WGS sequence"/>
</dbReference>
<accession>A0A942ZXD8</accession>
<dbReference type="EMBL" id="JAGZMZ010000011">
    <property type="protein sequence ID" value="MBS4884219.1"/>
    <property type="molecule type" value="Genomic_DNA"/>
</dbReference>
<gene>
    <name evidence="1" type="ORF">KHZ85_05580</name>
</gene>
<reference evidence="1" key="1">
    <citation type="submission" date="2021-02" db="EMBL/GenBank/DDBJ databases">
        <title>Infant gut strain persistence is associated with maternal origin, phylogeny, and functional potential including surface adhesion and iron acquisition.</title>
        <authorList>
            <person name="Lou Y.C."/>
        </authorList>
    </citation>
    <scope>NUCLEOTIDE SEQUENCE</scope>
    <source>
        <strain evidence="1">L3_108_103G1_dasL3_108_103G1_concoct_2</strain>
    </source>
</reference>